<dbReference type="RefSeq" id="XP_003140079.1">
    <property type="nucleotide sequence ID" value="XM_003140031.1"/>
</dbReference>
<organism evidence="1">
    <name type="scientific">Loa loa</name>
    <name type="common">Eye worm</name>
    <name type="synonym">Filaria loa</name>
    <dbReference type="NCBI Taxonomy" id="7209"/>
    <lineage>
        <taxon>Eukaryota</taxon>
        <taxon>Metazoa</taxon>
        <taxon>Ecdysozoa</taxon>
        <taxon>Nematoda</taxon>
        <taxon>Chromadorea</taxon>
        <taxon>Rhabditida</taxon>
        <taxon>Spirurina</taxon>
        <taxon>Spiruromorpha</taxon>
        <taxon>Filarioidea</taxon>
        <taxon>Onchocercidae</taxon>
        <taxon>Loa</taxon>
    </lineage>
</organism>
<gene>
    <name evidence="1" type="ORF">LOAG_04494</name>
</gene>
<protein>
    <submittedName>
        <fullName evidence="1">Uncharacterized protein</fullName>
    </submittedName>
</protein>
<dbReference type="AlphaFoldDB" id="A0A1S0U3V5"/>
<dbReference type="CTD" id="9941898"/>
<dbReference type="GeneID" id="9941898"/>
<accession>A0A1S0U3V5</accession>
<reference evidence="1" key="1">
    <citation type="submission" date="2012-04" db="EMBL/GenBank/DDBJ databases">
        <title>The Genome Sequence of Loa loa.</title>
        <authorList>
            <consortium name="The Broad Institute Genome Sequencing Platform"/>
            <consortium name="Broad Institute Genome Sequencing Center for Infectious Disease"/>
            <person name="Nutman T.B."/>
            <person name="Fink D.L."/>
            <person name="Russ C."/>
            <person name="Young S."/>
            <person name="Zeng Q."/>
            <person name="Gargeya S."/>
            <person name="Alvarado L."/>
            <person name="Berlin A."/>
            <person name="Chapman S.B."/>
            <person name="Chen Z."/>
            <person name="Freedman E."/>
            <person name="Gellesch M."/>
            <person name="Goldberg J."/>
            <person name="Griggs A."/>
            <person name="Gujja S."/>
            <person name="Heilman E.R."/>
            <person name="Heiman D."/>
            <person name="Howarth C."/>
            <person name="Mehta T."/>
            <person name="Neiman D."/>
            <person name="Pearson M."/>
            <person name="Roberts A."/>
            <person name="Saif S."/>
            <person name="Shea T."/>
            <person name="Shenoy N."/>
            <person name="Sisk P."/>
            <person name="Stolte C."/>
            <person name="Sykes S."/>
            <person name="White J."/>
            <person name="Yandava C."/>
            <person name="Haas B."/>
            <person name="Henn M.R."/>
            <person name="Nusbaum C."/>
            <person name="Birren B."/>
        </authorList>
    </citation>
    <scope>NUCLEOTIDE SEQUENCE [LARGE SCALE GENOMIC DNA]</scope>
</reference>
<dbReference type="KEGG" id="loa:LOAG_04494"/>
<proteinExistence type="predicted"/>
<name>A0A1S0U3V5_LOALO</name>
<sequence length="59" mass="6232">MEKENSLTVRKICGIKEVLRSSSNDVNLVENGSSTNPVSSKSWAIADILAGNGDNVVAI</sequence>
<evidence type="ECO:0000313" key="1">
    <source>
        <dbReference type="EMBL" id="EFO23990.1"/>
    </source>
</evidence>
<dbReference type="InParanoid" id="A0A1S0U3V5"/>
<dbReference type="EMBL" id="JH712130">
    <property type="protein sequence ID" value="EFO23990.1"/>
    <property type="molecule type" value="Genomic_DNA"/>
</dbReference>